<dbReference type="Gene3D" id="3.40.50.720">
    <property type="entry name" value="NAD(P)-binding Rossmann-like Domain"/>
    <property type="match status" value="1"/>
</dbReference>
<organism evidence="3 4">
    <name type="scientific">Nitrosopumilus ureiphilus</name>
    <dbReference type="NCBI Taxonomy" id="1470067"/>
    <lineage>
        <taxon>Archaea</taxon>
        <taxon>Nitrososphaerota</taxon>
        <taxon>Nitrososphaeria</taxon>
        <taxon>Nitrosopumilales</taxon>
        <taxon>Nitrosopumilaceae</taxon>
        <taxon>Nitrosopumilus</taxon>
    </lineage>
</organism>
<dbReference type="RefSeq" id="WP_179371816.1">
    <property type="nucleotide sequence ID" value="NZ_CP026995.1"/>
</dbReference>
<protein>
    <submittedName>
        <fullName evidence="3">NAD-dependent epimerase</fullName>
    </submittedName>
</protein>
<evidence type="ECO:0000259" key="2">
    <source>
        <dbReference type="Pfam" id="PF01370"/>
    </source>
</evidence>
<dbReference type="Proteomes" id="UP000509478">
    <property type="component" value="Chromosome"/>
</dbReference>
<evidence type="ECO:0000256" key="1">
    <source>
        <dbReference type="ARBA" id="ARBA00007637"/>
    </source>
</evidence>
<sequence length="308" mass="34393">MNIAVTGGAGFIGSHIIEYLVNRGDSVTVIDNLYTGKIENLAAVIDQINFIQTDIRNIDSLRKILKNIDGVFHEAALASVQESFSKPNEYHDVNVNGTENILKLAKEFGFKVVYASSSSVYGNPINIPIKEDAQKIPINPYAQTKLDDEILAEKFSKLGVNVIGLRYFNVFGERQSENYAGVIKLFLERIQNKEPPIIYGDGSQIRDFIYVKDVVRANIMALESNVKHAFINIGTGKTISILELANQIIKASNLTLKPIHKKALEGDVHKSQADVTLAKKLLNWEYKVELKDWLSETVSDLIRIKSSE</sequence>
<dbReference type="Pfam" id="PF01370">
    <property type="entry name" value="Epimerase"/>
    <property type="match status" value="1"/>
</dbReference>
<dbReference type="Gene3D" id="3.90.25.10">
    <property type="entry name" value="UDP-galactose 4-epimerase, domain 1"/>
    <property type="match status" value="1"/>
</dbReference>
<gene>
    <name evidence="3" type="ORF">C5F50_00635</name>
</gene>
<proteinExistence type="inferred from homology"/>
<dbReference type="InterPro" id="IPR001509">
    <property type="entry name" value="Epimerase_deHydtase"/>
</dbReference>
<dbReference type="SUPFAM" id="SSF51735">
    <property type="entry name" value="NAD(P)-binding Rossmann-fold domains"/>
    <property type="match status" value="1"/>
</dbReference>
<dbReference type="KEGG" id="nue:C5F50_00635"/>
<dbReference type="InterPro" id="IPR036291">
    <property type="entry name" value="NAD(P)-bd_dom_sf"/>
</dbReference>
<dbReference type="EMBL" id="CP026995">
    <property type="protein sequence ID" value="QLH05754.1"/>
    <property type="molecule type" value="Genomic_DNA"/>
</dbReference>
<evidence type="ECO:0000313" key="3">
    <source>
        <dbReference type="EMBL" id="QLH05754.1"/>
    </source>
</evidence>
<name>A0A7D5M2X4_9ARCH</name>
<dbReference type="PANTHER" id="PTHR43000">
    <property type="entry name" value="DTDP-D-GLUCOSE 4,6-DEHYDRATASE-RELATED"/>
    <property type="match status" value="1"/>
</dbReference>
<comment type="similarity">
    <text evidence="1">Belongs to the NAD(P)-dependent epimerase/dehydratase family.</text>
</comment>
<feature type="domain" description="NAD-dependent epimerase/dehydratase" evidence="2">
    <location>
        <begin position="3"/>
        <end position="234"/>
    </location>
</feature>
<dbReference type="OrthoDB" id="4907at2157"/>
<reference evidence="3 4" key="1">
    <citation type="submission" date="2018-02" db="EMBL/GenBank/DDBJ databases">
        <title>Complete genome of Nitrosopumilus ureaphilus PS0.</title>
        <authorList>
            <person name="Qin W."/>
            <person name="Zheng Y."/>
            <person name="Stahl D.A."/>
        </authorList>
    </citation>
    <scope>NUCLEOTIDE SEQUENCE [LARGE SCALE GENOMIC DNA]</scope>
    <source>
        <strain evidence="3 4">PS0</strain>
    </source>
</reference>
<dbReference type="GeneID" id="56066522"/>
<accession>A0A7D5M2X4</accession>
<evidence type="ECO:0000313" key="4">
    <source>
        <dbReference type="Proteomes" id="UP000509478"/>
    </source>
</evidence>
<dbReference type="AlphaFoldDB" id="A0A7D5M2X4"/>
<keyword evidence="4" id="KW-1185">Reference proteome</keyword>